<dbReference type="InterPro" id="IPR036038">
    <property type="entry name" value="Aminotransferase-like"/>
</dbReference>
<gene>
    <name evidence="2" type="ORF">DFH94DRAFT_649869</name>
</gene>
<dbReference type="InterPro" id="IPR050571">
    <property type="entry name" value="Class-IV_PLP-Dep_Aminotrnsfr"/>
</dbReference>
<dbReference type="InterPro" id="IPR043131">
    <property type="entry name" value="BCAT-like_N"/>
</dbReference>
<dbReference type="Pfam" id="PF01063">
    <property type="entry name" value="Aminotran_4"/>
    <property type="match status" value="1"/>
</dbReference>
<evidence type="ECO:0000313" key="2">
    <source>
        <dbReference type="EMBL" id="KAF8481330.1"/>
    </source>
</evidence>
<dbReference type="GO" id="GO:0008483">
    <property type="term" value="F:transaminase activity"/>
    <property type="evidence" value="ECO:0007669"/>
    <property type="project" value="UniProtKB-KW"/>
</dbReference>
<evidence type="ECO:0000313" key="3">
    <source>
        <dbReference type="Proteomes" id="UP000759537"/>
    </source>
</evidence>
<dbReference type="PANTHER" id="PTHR42743">
    <property type="entry name" value="AMINO-ACID AMINOTRANSFERASE"/>
    <property type="match status" value="1"/>
</dbReference>
<sequence>MSSFQLTSAIRYDPVYSVVNHGQPSPFFLLPYHFDRLRAAAALHGWQDTFTSVSWSSFQSTCHRAVQDYNGPAKGGPLKLRLVLHRAGTITVTAGPVSPLTADPMLAAHISPSTDCLPPSLGHPIALFLDKFATPSSLFTSTKTTNRGHYEAARARFGLPDAGGPADVLLWNTKGMITETSVRNLAFFRHGLWVTPHDSTGCLPGVMRRWLLEQGLVVTDDRGLLSRDNVREGELVLVFNAVEGCRIAVAHVRKV</sequence>
<dbReference type="Gene3D" id="3.20.10.10">
    <property type="entry name" value="D-amino Acid Aminotransferase, subunit A, domain 2"/>
    <property type="match status" value="1"/>
</dbReference>
<dbReference type="InterPro" id="IPR043132">
    <property type="entry name" value="BCAT-like_C"/>
</dbReference>
<proteinExistence type="inferred from homology"/>
<reference evidence="2" key="2">
    <citation type="journal article" date="2020" name="Nat. Commun.">
        <title>Large-scale genome sequencing of mycorrhizal fungi provides insights into the early evolution of symbiotic traits.</title>
        <authorList>
            <person name="Miyauchi S."/>
            <person name="Kiss E."/>
            <person name="Kuo A."/>
            <person name="Drula E."/>
            <person name="Kohler A."/>
            <person name="Sanchez-Garcia M."/>
            <person name="Morin E."/>
            <person name="Andreopoulos B."/>
            <person name="Barry K.W."/>
            <person name="Bonito G."/>
            <person name="Buee M."/>
            <person name="Carver A."/>
            <person name="Chen C."/>
            <person name="Cichocki N."/>
            <person name="Clum A."/>
            <person name="Culley D."/>
            <person name="Crous P.W."/>
            <person name="Fauchery L."/>
            <person name="Girlanda M."/>
            <person name="Hayes R.D."/>
            <person name="Keri Z."/>
            <person name="LaButti K."/>
            <person name="Lipzen A."/>
            <person name="Lombard V."/>
            <person name="Magnuson J."/>
            <person name="Maillard F."/>
            <person name="Murat C."/>
            <person name="Nolan M."/>
            <person name="Ohm R.A."/>
            <person name="Pangilinan J."/>
            <person name="Pereira M.F."/>
            <person name="Perotto S."/>
            <person name="Peter M."/>
            <person name="Pfister S."/>
            <person name="Riley R."/>
            <person name="Sitrit Y."/>
            <person name="Stielow J.B."/>
            <person name="Szollosi G."/>
            <person name="Zifcakova L."/>
            <person name="Stursova M."/>
            <person name="Spatafora J.W."/>
            <person name="Tedersoo L."/>
            <person name="Vaario L.M."/>
            <person name="Yamada A."/>
            <person name="Yan M."/>
            <person name="Wang P."/>
            <person name="Xu J."/>
            <person name="Bruns T."/>
            <person name="Baldrian P."/>
            <person name="Vilgalys R."/>
            <person name="Dunand C."/>
            <person name="Henrissat B."/>
            <person name="Grigoriev I.V."/>
            <person name="Hibbett D."/>
            <person name="Nagy L.G."/>
            <person name="Martin F.M."/>
        </authorList>
    </citation>
    <scope>NUCLEOTIDE SEQUENCE</scope>
    <source>
        <strain evidence="2">Prilba</strain>
    </source>
</reference>
<protein>
    <submittedName>
        <fullName evidence="2">Aminotransferase</fullName>
    </submittedName>
</protein>
<dbReference type="Proteomes" id="UP000759537">
    <property type="component" value="Unassembled WGS sequence"/>
</dbReference>
<dbReference type="GO" id="GO:0046394">
    <property type="term" value="P:carboxylic acid biosynthetic process"/>
    <property type="evidence" value="ECO:0007669"/>
    <property type="project" value="UniProtKB-ARBA"/>
</dbReference>
<organism evidence="2 3">
    <name type="scientific">Russula ochroleuca</name>
    <dbReference type="NCBI Taxonomy" id="152965"/>
    <lineage>
        <taxon>Eukaryota</taxon>
        <taxon>Fungi</taxon>
        <taxon>Dikarya</taxon>
        <taxon>Basidiomycota</taxon>
        <taxon>Agaricomycotina</taxon>
        <taxon>Agaricomycetes</taxon>
        <taxon>Russulales</taxon>
        <taxon>Russulaceae</taxon>
        <taxon>Russula</taxon>
    </lineage>
</organism>
<name>A0A9P5TAE5_9AGAM</name>
<dbReference type="AlphaFoldDB" id="A0A9P5TAE5"/>
<accession>A0A9P5TAE5</accession>
<dbReference type="EMBL" id="WHVB01000007">
    <property type="protein sequence ID" value="KAF8481330.1"/>
    <property type="molecule type" value="Genomic_DNA"/>
</dbReference>
<comment type="caution">
    <text evidence="2">The sequence shown here is derived from an EMBL/GenBank/DDBJ whole genome shotgun (WGS) entry which is preliminary data.</text>
</comment>
<evidence type="ECO:0000256" key="1">
    <source>
        <dbReference type="ARBA" id="ARBA00009320"/>
    </source>
</evidence>
<reference evidence="2" key="1">
    <citation type="submission" date="2019-10" db="EMBL/GenBank/DDBJ databases">
        <authorList>
            <consortium name="DOE Joint Genome Institute"/>
            <person name="Kuo A."/>
            <person name="Miyauchi S."/>
            <person name="Kiss E."/>
            <person name="Drula E."/>
            <person name="Kohler A."/>
            <person name="Sanchez-Garcia M."/>
            <person name="Andreopoulos B."/>
            <person name="Barry K.W."/>
            <person name="Bonito G."/>
            <person name="Buee M."/>
            <person name="Carver A."/>
            <person name="Chen C."/>
            <person name="Cichocki N."/>
            <person name="Clum A."/>
            <person name="Culley D."/>
            <person name="Crous P.W."/>
            <person name="Fauchery L."/>
            <person name="Girlanda M."/>
            <person name="Hayes R."/>
            <person name="Keri Z."/>
            <person name="LaButti K."/>
            <person name="Lipzen A."/>
            <person name="Lombard V."/>
            <person name="Magnuson J."/>
            <person name="Maillard F."/>
            <person name="Morin E."/>
            <person name="Murat C."/>
            <person name="Nolan M."/>
            <person name="Ohm R."/>
            <person name="Pangilinan J."/>
            <person name="Pereira M."/>
            <person name="Perotto S."/>
            <person name="Peter M."/>
            <person name="Riley R."/>
            <person name="Sitrit Y."/>
            <person name="Stielow B."/>
            <person name="Szollosi G."/>
            <person name="Zifcakova L."/>
            <person name="Stursova M."/>
            <person name="Spatafora J.W."/>
            <person name="Tedersoo L."/>
            <person name="Vaario L.-M."/>
            <person name="Yamada A."/>
            <person name="Yan M."/>
            <person name="Wang P."/>
            <person name="Xu J."/>
            <person name="Bruns T."/>
            <person name="Baldrian P."/>
            <person name="Vilgalys R."/>
            <person name="Henrissat B."/>
            <person name="Grigoriev I.V."/>
            <person name="Hibbett D."/>
            <person name="Nagy L.G."/>
            <person name="Martin F.M."/>
        </authorList>
    </citation>
    <scope>NUCLEOTIDE SEQUENCE</scope>
    <source>
        <strain evidence="2">Prilba</strain>
    </source>
</reference>
<dbReference type="InterPro" id="IPR001544">
    <property type="entry name" value="Aminotrans_IV"/>
</dbReference>
<keyword evidence="3" id="KW-1185">Reference proteome</keyword>
<dbReference type="PANTHER" id="PTHR42743:SF11">
    <property type="entry name" value="AMINODEOXYCHORISMATE LYASE"/>
    <property type="match status" value="1"/>
</dbReference>
<dbReference type="SUPFAM" id="SSF56752">
    <property type="entry name" value="D-aminoacid aminotransferase-like PLP-dependent enzymes"/>
    <property type="match status" value="1"/>
</dbReference>
<keyword evidence="2" id="KW-0032">Aminotransferase</keyword>
<dbReference type="Gene3D" id="3.30.470.10">
    <property type="match status" value="1"/>
</dbReference>
<keyword evidence="2" id="KW-0808">Transferase</keyword>
<dbReference type="OrthoDB" id="64220at2759"/>
<comment type="similarity">
    <text evidence="1">Belongs to the class-IV pyridoxal-phosphate-dependent aminotransferase family.</text>
</comment>